<gene>
    <name evidence="1" type="ORF">SAMD00023353_1300980</name>
</gene>
<dbReference type="AlphaFoldDB" id="A0A1S8A6S3"/>
<dbReference type="Proteomes" id="UP000054516">
    <property type="component" value="Unassembled WGS sequence"/>
</dbReference>
<organism evidence="1">
    <name type="scientific">Rosellinia necatrix</name>
    <name type="common">White root-rot fungus</name>
    <dbReference type="NCBI Taxonomy" id="77044"/>
    <lineage>
        <taxon>Eukaryota</taxon>
        <taxon>Fungi</taxon>
        <taxon>Dikarya</taxon>
        <taxon>Ascomycota</taxon>
        <taxon>Pezizomycotina</taxon>
        <taxon>Sordariomycetes</taxon>
        <taxon>Xylariomycetidae</taxon>
        <taxon>Xylariales</taxon>
        <taxon>Xylariaceae</taxon>
        <taxon>Rosellinia</taxon>
    </lineage>
</organism>
<dbReference type="EMBL" id="DF977458">
    <property type="protein sequence ID" value="GAW25798.1"/>
    <property type="molecule type" value="Genomic_DNA"/>
</dbReference>
<evidence type="ECO:0000313" key="2">
    <source>
        <dbReference type="Proteomes" id="UP000054516"/>
    </source>
</evidence>
<evidence type="ECO:0000313" key="1">
    <source>
        <dbReference type="EMBL" id="GAW25798.1"/>
    </source>
</evidence>
<accession>A0A1S8A6S3</accession>
<name>A0A1S8A6S3_ROSNE</name>
<keyword evidence="2" id="KW-1185">Reference proteome</keyword>
<proteinExistence type="predicted"/>
<reference evidence="1" key="1">
    <citation type="submission" date="2016-03" db="EMBL/GenBank/DDBJ databases">
        <title>Draft genome sequence of Rosellinia necatrix.</title>
        <authorList>
            <person name="Kanematsu S."/>
        </authorList>
    </citation>
    <scope>NUCLEOTIDE SEQUENCE [LARGE SCALE GENOMIC DNA]</scope>
    <source>
        <strain evidence="1">W97</strain>
    </source>
</reference>
<protein>
    <submittedName>
        <fullName evidence="1">Uncharacterized protein</fullName>
    </submittedName>
</protein>
<sequence>MTHLVILAVGLPPVEEAVDHPSYSPTGRLVKSEVNVRPPRRRYETRLQSPRRHVGKKPTWLDPEKCALAARPYLTPSYVWWPE</sequence>